<dbReference type="Proteomes" id="UP000268291">
    <property type="component" value="Unassembled WGS sequence"/>
</dbReference>
<evidence type="ECO:0000256" key="2">
    <source>
        <dbReference type="ARBA" id="ARBA00008072"/>
    </source>
</evidence>
<dbReference type="PANTHER" id="PTHR43350:SF17">
    <property type="entry name" value="NAD-DEPENDENT ALCOHOL DEHYDROGENASE"/>
    <property type="match status" value="1"/>
</dbReference>
<keyword evidence="3 6" id="KW-0479">Metal-binding</keyword>
<comment type="caution">
    <text evidence="8">The sequence shown here is derived from an EMBL/GenBank/DDBJ whole genome shotgun (WGS) entry which is preliminary data.</text>
</comment>
<dbReference type="InterPro" id="IPR011032">
    <property type="entry name" value="GroES-like_sf"/>
</dbReference>
<keyword evidence="5" id="KW-0560">Oxidoreductase</keyword>
<dbReference type="Proteomes" id="UP000241203">
    <property type="component" value="Unassembled WGS sequence"/>
</dbReference>
<dbReference type="GO" id="GO:0016491">
    <property type="term" value="F:oxidoreductase activity"/>
    <property type="evidence" value="ECO:0007669"/>
    <property type="project" value="UniProtKB-KW"/>
</dbReference>
<keyword evidence="11" id="KW-1185">Reference proteome</keyword>
<keyword evidence="4 6" id="KW-0862">Zinc</keyword>
<evidence type="ECO:0000313" key="8">
    <source>
        <dbReference type="EMBL" id="PSL39201.1"/>
    </source>
</evidence>
<name>A0A2P8GZ08_9MICO</name>
<sequence>MTTTAHAAVIHQVDGPFVFEDVVLDDIRPDEILVRIVATGLCHTDLAVVHGDIPGPLPMVLGHEGAGVVEEIGSSVTGLAVGDHVAVSFASCGHCANCLSGREAYCLNFMLLNIAGVREDGSGTMTAADGGTTHGSFFGQSSFASHAIVAARNAVKISDDVPLELVGPLGCGVQTGAGTVLNTLAVPAGASIVVSGTGAVGLSAIMAAKAAGATTIIAVDVLDERLAFATELGATHTLNGRTEDVVARILEITGGAGASYGVDTTAVPAVIGQLTAATSFGASIALLGVGKPDATIPLGLVSGGGKTFIGAIEGDSVPQIFIPRLLSMYAAGTFPFDRLVTTYPFADIDRAIADTQSGAAVKAVLTMPA</sequence>
<dbReference type="Pfam" id="PF08240">
    <property type="entry name" value="ADH_N"/>
    <property type="match status" value="1"/>
</dbReference>
<evidence type="ECO:0000256" key="4">
    <source>
        <dbReference type="ARBA" id="ARBA00022833"/>
    </source>
</evidence>
<evidence type="ECO:0000256" key="5">
    <source>
        <dbReference type="ARBA" id="ARBA00023002"/>
    </source>
</evidence>
<dbReference type="OrthoDB" id="334894at2"/>
<accession>A0A2P8GZ08</accession>
<dbReference type="InterPro" id="IPR013154">
    <property type="entry name" value="ADH-like_N"/>
</dbReference>
<dbReference type="SUPFAM" id="SSF50129">
    <property type="entry name" value="GroES-like"/>
    <property type="match status" value="1"/>
</dbReference>
<evidence type="ECO:0000313" key="9">
    <source>
        <dbReference type="EMBL" id="RUQ86368.1"/>
    </source>
</evidence>
<gene>
    <name evidence="8" type="ORF">CLV49_2835</name>
    <name evidence="9" type="ORF">ELQ93_05065</name>
</gene>
<dbReference type="Gene3D" id="3.40.50.720">
    <property type="entry name" value="NAD(P)-binding Rossmann-like Domain"/>
    <property type="match status" value="1"/>
</dbReference>
<dbReference type="SMART" id="SM00829">
    <property type="entry name" value="PKS_ER"/>
    <property type="match status" value="1"/>
</dbReference>
<reference evidence="9 11" key="2">
    <citation type="submission" date="2018-12" db="EMBL/GenBank/DDBJ databases">
        <authorList>
            <person name="hu s."/>
            <person name="Xu Y."/>
            <person name="Xu B."/>
            <person name="Li F."/>
        </authorList>
    </citation>
    <scope>NUCLEOTIDE SEQUENCE [LARGE SCALE GENOMIC DNA]</scope>
    <source>
        <strain evidence="9 11">KSW2-17</strain>
    </source>
</reference>
<dbReference type="PROSITE" id="PS00059">
    <property type="entry name" value="ADH_ZINC"/>
    <property type="match status" value="1"/>
</dbReference>
<dbReference type="AlphaFoldDB" id="A0A2P8GZ08"/>
<dbReference type="CDD" id="cd08278">
    <property type="entry name" value="benzyl_alcohol_DH"/>
    <property type="match status" value="1"/>
</dbReference>
<comment type="cofactor">
    <cofactor evidence="1 6">
        <name>Zn(2+)</name>
        <dbReference type="ChEBI" id="CHEBI:29105"/>
    </cofactor>
</comment>
<dbReference type="InterPro" id="IPR013149">
    <property type="entry name" value="ADH-like_C"/>
</dbReference>
<evidence type="ECO:0000259" key="7">
    <source>
        <dbReference type="SMART" id="SM00829"/>
    </source>
</evidence>
<evidence type="ECO:0000256" key="3">
    <source>
        <dbReference type="ARBA" id="ARBA00022723"/>
    </source>
</evidence>
<organism evidence="8 10">
    <name type="scientific">Labedella gwakjiensis</name>
    <dbReference type="NCBI Taxonomy" id="390269"/>
    <lineage>
        <taxon>Bacteria</taxon>
        <taxon>Bacillati</taxon>
        <taxon>Actinomycetota</taxon>
        <taxon>Actinomycetes</taxon>
        <taxon>Micrococcales</taxon>
        <taxon>Microbacteriaceae</taxon>
        <taxon>Labedella</taxon>
    </lineage>
</organism>
<evidence type="ECO:0000256" key="6">
    <source>
        <dbReference type="RuleBase" id="RU361277"/>
    </source>
</evidence>
<dbReference type="InterPro" id="IPR002328">
    <property type="entry name" value="ADH_Zn_CS"/>
</dbReference>
<comment type="similarity">
    <text evidence="2 6">Belongs to the zinc-containing alcohol dehydrogenase family.</text>
</comment>
<dbReference type="EMBL" id="PYAU01000001">
    <property type="protein sequence ID" value="PSL39201.1"/>
    <property type="molecule type" value="Genomic_DNA"/>
</dbReference>
<evidence type="ECO:0000313" key="11">
    <source>
        <dbReference type="Proteomes" id="UP000268291"/>
    </source>
</evidence>
<dbReference type="InterPro" id="IPR020843">
    <property type="entry name" value="ER"/>
</dbReference>
<dbReference type="Gene3D" id="3.90.180.10">
    <property type="entry name" value="Medium-chain alcohol dehydrogenases, catalytic domain"/>
    <property type="match status" value="1"/>
</dbReference>
<dbReference type="SUPFAM" id="SSF51735">
    <property type="entry name" value="NAD(P)-binding Rossmann-fold domains"/>
    <property type="match status" value="1"/>
</dbReference>
<dbReference type="InterPro" id="IPR036291">
    <property type="entry name" value="NAD(P)-bd_dom_sf"/>
</dbReference>
<dbReference type="Pfam" id="PF00107">
    <property type="entry name" value="ADH_zinc_N"/>
    <property type="match status" value="1"/>
</dbReference>
<dbReference type="RefSeq" id="WP_106564102.1">
    <property type="nucleotide sequence ID" value="NZ_PYAU01000001.1"/>
</dbReference>
<evidence type="ECO:0000313" key="10">
    <source>
        <dbReference type="Proteomes" id="UP000241203"/>
    </source>
</evidence>
<protein>
    <submittedName>
        <fullName evidence="8">Aryl-alcohol dehydrogenase</fullName>
    </submittedName>
    <submittedName>
        <fullName evidence="9">NAD(P)-dependent alcohol dehydrogenase</fullName>
    </submittedName>
</protein>
<dbReference type="EMBL" id="RZGY01000001">
    <property type="protein sequence ID" value="RUQ86368.1"/>
    <property type="molecule type" value="Genomic_DNA"/>
</dbReference>
<dbReference type="PANTHER" id="PTHR43350">
    <property type="entry name" value="NAD-DEPENDENT ALCOHOL DEHYDROGENASE"/>
    <property type="match status" value="1"/>
</dbReference>
<evidence type="ECO:0000256" key="1">
    <source>
        <dbReference type="ARBA" id="ARBA00001947"/>
    </source>
</evidence>
<feature type="domain" description="Enoyl reductase (ER)" evidence="7">
    <location>
        <begin position="15"/>
        <end position="365"/>
    </location>
</feature>
<dbReference type="GO" id="GO:0008270">
    <property type="term" value="F:zinc ion binding"/>
    <property type="evidence" value="ECO:0007669"/>
    <property type="project" value="InterPro"/>
</dbReference>
<proteinExistence type="inferred from homology"/>
<reference evidence="8 10" key="1">
    <citation type="submission" date="2018-03" db="EMBL/GenBank/DDBJ databases">
        <title>Genomic Encyclopedia of Archaeal and Bacterial Type Strains, Phase II (KMG-II): from individual species to whole genera.</title>
        <authorList>
            <person name="Goeker M."/>
        </authorList>
    </citation>
    <scope>NUCLEOTIDE SEQUENCE [LARGE SCALE GENOMIC DNA]</scope>
    <source>
        <strain evidence="8 10">DSM 21548</strain>
    </source>
</reference>